<dbReference type="GO" id="GO:0003700">
    <property type="term" value="F:DNA-binding transcription factor activity"/>
    <property type="evidence" value="ECO:0007669"/>
    <property type="project" value="InterPro"/>
</dbReference>
<feature type="non-terminal residue" evidence="8">
    <location>
        <position position="112"/>
    </location>
</feature>
<evidence type="ECO:0000313" key="8">
    <source>
        <dbReference type="EMBL" id="AAO45735.1"/>
    </source>
</evidence>
<evidence type="ECO:0000259" key="7">
    <source>
        <dbReference type="PROSITE" id="PS51369"/>
    </source>
</evidence>
<name>Q6Y9V1_9SOLA</name>
<feature type="domain" description="TCP" evidence="7">
    <location>
        <begin position="1"/>
        <end position="51"/>
    </location>
</feature>
<keyword evidence="5" id="KW-0539">Nucleus</keyword>
<keyword evidence="4" id="KW-0804">Transcription</keyword>
<dbReference type="GO" id="GO:2000032">
    <property type="term" value="P:regulation of secondary shoot formation"/>
    <property type="evidence" value="ECO:0007669"/>
    <property type="project" value="TreeGrafter"/>
</dbReference>
<proteinExistence type="predicted"/>
<evidence type="ECO:0000256" key="6">
    <source>
        <dbReference type="SAM" id="MobiDB-lite"/>
    </source>
</evidence>
<feature type="region of interest" description="Disordered" evidence="6">
    <location>
        <begin position="54"/>
        <end position="112"/>
    </location>
</feature>
<feature type="compositionally biased region" description="Basic residues" evidence="6">
    <location>
        <begin position="91"/>
        <end position="102"/>
    </location>
</feature>
<dbReference type="PANTHER" id="PTHR31072:SF224">
    <property type="entry name" value="TRANSCRIPTION FACTOR TCP1"/>
    <property type="match status" value="1"/>
</dbReference>
<comment type="subcellular location">
    <subcellularLocation>
        <location evidence="1">Nucleus</location>
    </subcellularLocation>
</comment>
<protein>
    <submittedName>
        <fullName evidence="8">TCP protein</fullName>
    </submittedName>
</protein>
<dbReference type="Pfam" id="PF03634">
    <property type="entry name" value="TCP"/>
    <property type="match status" value="1"/>
</dbReference>
<evidence type="ECO:0000256" key="2">
    <source>
        <dbReference type="ARBA" id="ARBA00023015"/>
    </source>
</evidence>
<sequence length="112" mass="12571">LTAQGPRDRRVRLSIAIARKFFDLQDTLGFDKPSKTLDWLFSNSKIAIDELTQTNPSKISKNTSTTPSPTSEREDNMVIAPTHEASSQRKPLLKRGKPKKHTVNVLAKETRA</sequence>
<dbReference type="GO" id="GO:0005634">
    <property type="term" value="C:nucleus"/>
    <property type="evidence" value="ECO:0007669"/>
    <property type="project" value="UniProtKB-SubCell"/>
</dbReference>
<organism evidence="8">
    <name type="scientific">Schizanthus pinnatus</name>
    <name type="common">butterfly flower</name>
    <dbReference type="NCBI Taxonomy" id="33122"/>
    <lineage>
        <taxon>Eukaryota</taxon>
        <taxon>Viridiplantae</taxon>
        <taxon>Streptophyta</taxon>
        <taxon>Embryophyta</taxon>
        <taxon>Tracheophyta</taxon>
        <taxon>Spermatophyta</taxon>
        <taxon>Magnoliopsida</taxon>
        <taxon>eudicotyledons</taxon>
        <taxon>Gunneridae</taxon>
        <taxon>Pentapetalae</taxon>
        <taxon>asterids</taxon>
        <taxon>lamiids</taxon>
        <taxon>Solanales</taxon>
        <taxon>Solanaceae</taxon>
        <taxon>Schizanthoideae</taxon>
        <taxon>Schizanthus</taxon>
    </lineage>
</organism>
<accession>Q6Y9V1</accession>
<dbReference type="GO" id="GO:0043565">
    <property type="term" value="F:sequence-specific DNA binding"/>
    <property type="evidence" value="ECO:0007669"/>
    <property type="project" value="TreeGrafter"/>
</dbReference>
<feature type="compositionally biased region" description="Low complexity" evidence="6">
    <location>
        <begin position="54"/>
        <end position="70"/>
    </location>
</feature>
<evidence type="ECO:0000256" key="3">
    <source>
        <dbReference type="ARBA" id="ARBA00023125"/>
    </source>
</evidence>
<dbReference type="InterPro" id="IPR005333">
    <property type="entry name" value="Transcription_factor_TCP"/>
</dbReference>
<evidence type="ECO:0000256" key="4">
    <source>
        <dbReference type="ARBA" id="ARBA00023163"/>
    </source>
</evidence>
<keyword evidence="2" id="KW-0805">Transcription regulation</keyword>
<dbReference type="InterPro" id="IPR017887">
    <property type="entry name" value="TF_TCP_subgr"/>
</dbReference>
<dbReference type="PANTHER" id="PTHR31072">
    <property type="entry name" value="TRANSCRIPTION FACTOR TCP4-RELATED"/>
    <property type="match status" value="1"/>
</dbReference>
<gene>
    <name evidence="8" type="primary">TCP</name>
</gene>
<evidence type="ECO:0000256" key="5">
    <source>
        <dbReference type="ARBA" id="ARBA00023242"/>
    </source>
</evidence>
<dbReference type="EMBL" id="AY168174">
    <property type="protein sequence ID" value="AAO45735.1"/>
    <property type="molecule type" value="Genomic_DNA"/>
</dbReference>
<dbReference type="PROSITE" id="PS51369">
    <property type="entry name" value="TCP"/>
    <property type="match status" value="1"/>
</dbReference>
<keyword evidence="3" id="KW-0238">DNA-binding</keyword>
<dbReference type="AlphaFoldDB" id="Q6Y9V1"/>
<evidence type="ECO:0000256" key="1">
    <source>
        <dbReference type="ARBA" id="ARBA00004123"/>
    </source>
</evidence>
<reference evidence="8" key="1">
    <citation type="journal article" date="2003" name="Mol. Biol. Evol.">
        <title>Evolution of the TCP gene family in Asteridae: cladistic and network approaches to understanding regulatory gene family diversification and its impact on morphological evolution.</title>
        <authorList>
            <person name="Reeves P.A."/>
            <person name="Olmstead R.G."/>
        </authorList>
    </citation>
    <scope>NUCLEOTIDE SEQUENCE</scope>
</reference>
<feature type="non-terminal residue" evidence="8">
    <location>
        <position position="1"/>
    </location>
</feature>